<evidence type="ECO:0000259" key="2">
    <source>
        <dbReference type="Pfam" id="PF00903"/>
    </source>
</evidence>
<dbReference type="InterPro" id="IPR004360">
    <property type="entry name" value="Glyas_Fos-R_dOase_dom"/>
</dbReference>
<gene>
    <name evidence="3" type="ORF">ACFSE6_10540</name>
</gene>
<dbReference type="InterPro" id="IPR029068">
    <property type="entry name" value="Glyas_Bleomycin-R_OHBP_Dase"/>
</dbReference>
<feature type="region of interest" description="Disordered" evidence="1">
    <location>
        <begin position="102"/>
        <end position="130"/>
    </location>
</feature>
<accession>A0ABW4L4B2</accession>
<dbReference type="SUPFAM" id="SSF54593">
    <property type="entry name" value="Glyoxalase/Bleomycin resistance protein/Dihydroxybiphenyl dioxygenase"/>
    <property type="match status" value="1"/>
</dbReference>
<sequence>MPTPQTRNCDLFAVVSVREYAGAVAWYERLLGEPPAFIAHPTEAVWEFDDHRYLAVEEEPEHAGHTQLTVFLPDLDAFVDAAAARGVAPARRETYENGVRKVTYTDPDGSEIGFGGAPVDGAAAEASADP</sequence>
<dbReference type="EMBL" id="JBHUEE010000005">
    <property type="protein sequence ID" value="MFD1718275.1"/>
    <property type="molecule type" value="Genomic_DNA"/>
</dbReference>
<organism evidence="3 4">
    <name type="scientific">Georgenia deserti</name>
    <dbReference type="NCBI Taxonomy" id="2093781"/>
    <lineage>
        <taxon>Bacteria</taxon>
        <taxon>Bacillati</taxon>
        <taxon>Actinomycetota</taxon>
        <taxon>Actinomycetes</taxon>
        <taxon>Micrococcales</taxon>
        <taxon>Bogoriellaceae</taxon>
        <taxon>Georgenia</taxon>
    </lineage>
</organism>
<dbReference type="Proteomes" id="UP001597277">
    <property type="component" value="Unassembled WGS sequence"/>
</dbReference>
<name>A0ABW4L4B2_9MICO</name>
<dbReference type="Gene3D" id="3.10.180.10">
    <property type="entry name" value="2,3-Dihydroxybiphenyl 1,2-Dioxygenase, domain 1"/>
    <property type="match status" value="1"/>
</dbReference>
<proteinExistence type="predicted"/>
<dbReference type="RefSeq" id="WP_388006245.1">
    <property type="nucleotide sequence ID" value="NZ_JBHUEE010000005.1"/>
</dbReference>
<feature type="domain" description="Glyoxalase/fosfomycin resistance/dioxygenase" evidence="2">
    <location>
        <begin position="14"/>
        <end position="113"/>
    </location>
</feature>
<evidence type="ECO:0000313" key="4">
    <source>
        <dbReference type="Proteomes" id="UP001597277"/>
    </source>
</evidence>
<dbReference type="CDD" id="cd06587">
    <property type="entry name" value="VOC"/>
    <property type="match status" value="1"/>
</dbReference>
<keyword evidence="4" id="KW-1185">Reference proteome</keyword>
<reference evidence="4" key="1">
    <citation type="journal article" date="2019" name="Int. J. Syst. Evol. Microbiol.">
        <title>The Global Catalogue of Microorganisms (GCM) 10K type strain sequencing project: providing services to taxonomists for standard genome sequencing and annotation.</title>
        <authorList>
            <consortium name="The Broad Institute Genomics Platform"/>
            <consortium name="The Broad Institute Genome Sequencing Center for Infectious Disease"/>
            <person name="Wu L."/>
            <person name="Ma J."/>
        </authorList>
    </citation>
    <scope>NUCLEOTIDE SEQUENCE [LARGE SCALE GENOMIC DNA]</scope>
    <source>
        <strain evidence="4">JCM 17130</strain>
    </source>
</reference>
<dbReference type="Pfam" id="PF00903">
    <property type="entry name" value="Glyoxalase"/>
    <property type="match status" value="1"/>
</dbReference>
<evidence type="ECO:0000256" key="1">
    <source>
        <dbReference type="SAM" id="MobiDB-lite"/>
    </source>
</evidence>
<comment type="caution">
    <text evidence="3">The sequence shown here is derived from an EMBL/GenBank/DDBJ whole genome shotgun (WGS) entry which is preliminary data.</text>
</comment>
<protein>
    <submittedName>
        <fullName evidence="3">VOC family protein</fullName>
    </submittedName>
</protein>
<evidence type="ECO:0000313" key="3">
    <source>
        <dbReference type="EMBL" id="MFD1718275.1"/>
    </source>
</evidence>